<accession>A0A7L7KUG1</accession>
<dbReference type="PANTHER" id="PTHR19353">
    <property type="entry name" value="FATTY ACID DESATURASE 2"/>
    <property type="match status" value="1"/>
</dbReference>
<dbReference type="InterPro" id="IPR012171">
    <property type="entry name" value="Fatty_acid_desaturase"/>
</dbReference>
<feature type="transmembrane region" description="Helical" evidence="1">
    <location>
        <begin position="21"/>
        <end position="43"/>
    </location>
</feature>
<keyword evidence="1" id="KW-0472">Membrane</keyword>
<protein>
    <submittedName>
        <fullName evidence="3">Fatty acid desaturase</fullName>
    </submittedName>
</protein>
<feature type="transmembrane region" description="Helical" evidence="1">
    <location>
        <begin position="203"/>
        <end position="224"/>
    </location>
</feature>
<dbReference type="KEGG" id="xcl:G4Z02_06450"/>
<feature type="transmembrane region" description="Helical" evidence="1">
    <location>
        <begin position="84"/>
        <end position="103"/>
    </location>
</feature>
<dbReference type="GO" id="GO:0016020">
    <property type="term" value="C:membrane"/>
    <property type="evidence" value="ECO:0007669"/>
    <property type="project" value="TreeGrafter"/>
</dbReference>
<evidence type="ECO:0000259" key="2">
    <source>
        <dbReference type="Pfam" id="PF00487"/>
    </source>
</evidence>
<evidence type="ECO:0000256" key="1">
    <source>
        <dbReference type="SAM" id="Phobius"/>
    </source>
</evidence>
<feature type="domain" description="Fatty acid desaturase" evidence="2">
    <location>
        <begin position="50"/>
        <end position="290"/>
    </location>
</feature>
<evidence type="ECO:0000313" key="3">
    <source>
        <dbReference type="EMBL" id="QMS85408.1"/>
    </source>
</evidence>
<dbReference type="InterPro" id="IPR005804">
    <property type="entry name" value="FA_desaturase_dom"/>
</dbReference>
<dbReference type="Proteomes" id="UP000514720">
    <property type="component" value="Chromosome"/>
</dbReference>
<dbReference type="PANTHER" id="PTHR19353:SF73">
    <property type="entry name" value="FATTY ACID DESATURASE"/>
    <property type="match status" value="1"/>
</dbReference>
<dbReference type="GO" id="GO:0016717">
    <property type="term" value="F:oxidoreductase activity, acting on paired donors, with oxidation of a pair of donors resulting in the reduction of molecular oxygen to two molecules of water"/>
    <property type="evidence" value="ECO:0007669"/>
    <property type="project" value="TreeGrafter"/>
</dbReference>
<keyword evidence="1" id="KW-1133">Transmembrane helix</keyword>
<name>A0A7L7KUG1_9MOLU</name>
<dbReference type="Pfam" id="PF00487">
    <property type="entry name" value="FA_desaturase"/>
    <property type="match status" value="1"/>
</dbReference>
<dbReference type="EMBL" id="CP048914">
    <property type="protein sequence ID" value="QMS85408.1"/>
    <property type="molecule type" value="Genomic_DNA"/>
</dbReference>
<gene>
    <name evidence="3" type="ORF">G4Z02_06450</name>
</gene>
<feature type="transmembrane region" description="Helical" evidence="1">
    <location>
        <begin position="146"/>
        <end position="166"/>
    </location>
</feature>
<dbReference type="GO" id="GO:0006629">
    <property type="term" value="P:lipid metabolic process"/>
    <property type="evidence" value="ECO:0007669"/>
    <property type="project" value="InterPro"/>
</dbReference>
<feature type="transmembrane region" description="Helical" evidence="1">
    <location>
        <begin position="49"/>
        <end position="72"/>
    </location>
</feature>
<feature type="transmembrane region" description="Helical" evidence="1">
    <location>
        <begin position="178"/>
        <end position="197"/>
    </location>
</feature>
<reference evidence="3 4" key="1">
    <citation type="submission" date="2020-02" db="EMBL/GenBank/DDBJ databases">
        <authorList>
            <person name="Zheng R.K."/>
            <person name="Sun C.M."/>
        </authorList>
    </citation>
    <scope>NUCLEOTIDE SEQUENCE [LARGE SCALE GENOMIC DNA]</scope>
    <source>
        <strain evidence="4">zrk13</strain>
    </source>
</reference>
<dbReference type="CDD" id="cd03507">
    <property type="entry name" value="Delta12-FADS-like"/>
    <property type="match status" value="1"/>
</dbReference>
<evidence type="ECO:0000313" key="4">
    <source>
        <dbReference type="Proteomes" id="UP000514720"/>
    </source>
</evidence>
<dbReference type="AlphaFoldDB" id="A0A7L7KUG1"/>
<sequence length="331" mass="39083">MKRITINNIVRPYAKPSNARAIWQLANTLLPYFGLIALMFWMLQAGIHYLLVLPLSILPALFLVRIFILFHDCTHSSFMTSKKWMTVIGHVLGILTFTSYHQWQREHLTHHRTVGNLQQRGVGDVWTMTVDEYQQTSWLKRLGYRLYRHPFFLFGIGPFYMFVINQRLPIAMKTKKDWISLLISNLGILAIILTVSFTVGFKYYLMIQLPIIFIASSLGVWLFFVQHQYEEVYWADSDEWDITEAALKGSSVYKLPRILDWFTGNIAYHNVHHLNARIPNYNLRKLFHSTKAFRNSKEINILESIHLATLYLYDERLKKLISRRTFKKQYS</sequence>
<keyword evidence="4" id="KW-1185">Reference proteome</keyword>
<proteinExistence type="predicted"/>
<organism evidence="3 4">
    <name type="scientific">Candidatus Xianfuyuplasma coldseepsis</name>
    <dbReference type="NCBI Taxonomy" id="2782163"/>
    <lineage>
        <taxon>Bacteria</taxon>
        <taxon>Bacillati</taxon>
        <taxon>Mycoplasmatota</taxon>
        <taxon>Mollicutes</taxon>
        <taxon>Candidatus Izemoplasmatales</taxon>
        <taxon>Candidatus Izemoplasmataceae</taxon>
        <taxon>Candidatus Xianfuyuplasma</taxon>
    </lineage>
</organism>
<dbReference type="RefSeq" id="WP_258877202.1">
    <property type="nucleotide sequence ID" value="NZ_CP048914.1"/>
</dbReference>
<keyword evidence="1" id="KW-0812">Transmembrane</keyword>